<protein>
    <submittedName>
        <fullName evidence="2">Uncharacterized protein</fullName>
    </submittedName>
</protein>
<evidence type="ECO:0000256" key="1">
    <source>
        <dbReference type="SAM" id="Coils"/>
    </source>
</evidence>
<dbReference type="Proteomes" id="UP000544331">
    <property type="component" value="Unassembled WGS sequence"/>
</dbReference>
<dbReference type="EMBL" id="JAAOAN010000404">
    <property type="protein sequence ID" value="KAF5708025.1"/>
    <property type="molecule type" value="Genomic_DNA"/>
</dbReference>
<keyword evidence="3" id="KW-1185">Reference proteome</keyword>
<keyword evidence="1" id="KW-0175">Coiled coil</keyword>
<reference evidence="2 3" key="1">
    <citation type="submission" date="2020-05" db="EMBL/GenBank/DDBJ databases">
        <title>Identification and distribution of gene clusters putatively required for synthesis of sphingolipid metabolism inhibitors in phylogenetically diverse species of the filamentous fungus Fusarium.</title>
        <authorList>
            <person name="Kim H.-S."/>
            <person name="Busman M."/>
            <person name="Brown D.W."/>
            <person name="Divon H."/>
            <person name="Uhlig S."/>
            <person name="Proctor R.H."/>
        </authorList>
    </citation>
    <scope>NUCLEOTIDE SEQUENCE [LARGE SCALE GENOMIC DNA]</scope>
    <source>
        <strain evidence="2 3">NRRL 66235</strain>
    </source>
</reference>
<proteinExistence type="predicted"/>
<organism evidence="2 3">
    <name type="scientific">Fusarium mundagurra</name>
    <dbReference type="NCBI Taxonomy" id="1567541"/>
    <lineage>
        <taxon>Eukaryota</taxon>
        <taxon>Fungi</taxon>
        <taxon>Dikarya</taxon>
        <taxon>Ascomycota</taxon>
        <taxon>Pezizomycotina</taxon>
        <taxon>Sordariomycetes</taxon>
        <taxon>Hypocreomycetidae</taxon>
        <taxon>Hypocreales</taxon>
        <taxon>Nectriaceae</taxon>
        <taxon>Fusarium</taxon>
        <taxon>Fusarium fujikuroi species complex</taxon>
    </lineage>
</organism>
<evidence type="ECO:0000313" key="3">
    <source>
        <dbReference type="Proteomes" id="UP000544331"/>
    </source>
</evidence>
<dbReference type="AlphaFoldDB" id="A0A8H5YB80"/>
<dbReference type="OrthoDB" id="5084830at2759"/>
<gene>
    <name evidence="2" type="ORF">FMUND_10798</name>
</gene>
<accession>A0A8H5YB80</accession>
<evidence type="ECO:0000313" key="2">
    <source>
        <dbReference type="EMBL" id="KAF5708025.1"/>
    </source>
</evidence>
<name>A0A8H5YB80_9HYPO</name>
<sequence length="409" mass="45845">MDLCQKRDRTILRFESQVADLEQQLKATTTQETTQDRAGDDLSDELRNAQQKIEEQGQSINSLQKSACTMAKLVMAQCPAGLEWPSIMQRIDWNSEVMIALPTQNPWKVRETWSKDPMLAVGGRTESLTALLLEVVASVESRSLVGMVSCLAAIQLRLDEEPGCIFPVMKLFLDAVSACIEHEGVHAFQIFLLLQVAERIGRAWPDAQSVVDELTRRGGAHELTSSVSRSVASWGQRQRMGSLGCETSLEYQDWALVGFFRNPNGILLLGESELRWADHDFFDLVTNGVTVGKGNDEIEFEVKGQNWNCEGNGLPYIKRISTESETRTPLHMDDNERERLTRLFVVSCQTHVISSQQKPANLTALPTTYEIEPICDRRIDDANSQEVFRKTKLLTMSPRSVGPVAAMDK</sequence>
<feature type="coiled-coil region" evidence="1">
    <location>
        <begin position="11"/>
        <end position="66"/>
    </location>
</feature>
<comment type="caution">
    <text evidence="2">The sequence shown here is derived from an EMBL/GenBank/DDBJ whole genome shotgun (WGS) entry which is preliminary data.</text>
</comment>